<proteinExistence type="inferred from homology"/>
<dbReference type="Gene3D" id="3.40.50.300">
    <property type="entry name" value="P-loop containing nucleotide triphosphate hydrolases"/>
    <property type="match status" value="1"/>
</dbReference>
<dbReference type="InterPro" id="IPR017871">
    <property type="entry name" value="ABC_transporter-like_CS"/>
</dbReference>
<feature type="transmembrane region" description="Helical" evidence="11">
    <location>
        <begin position="457"/>
        <end position="478"/>
    </location>
</feature>
<keyword evidence="14" id="KW-1185">Reference proteome</keyword>
<feature type="compositionally biased region" description="Basic and acidic residues" evidence="10">
    <location>
        <begin position="579"/>
        <end position="594"/>
    </location>
</feature>
<keyword evidence="3" id="KW-0813">Transport</keyword>
<dbReference type="GO" id="GO:0140359">
    <property type="term" value="F:ABC-type transporter activity"/>
    <property type="evidence" value="ECO:0007669"/>
    <property type="project" value="InterPro"/>
</dbReference>
<evidence type="ECO:0000256" key="4">
    <source>
        <dbReference type="ARBA" id="ARBA00022692"/>
    </source>
</evidence>
<dbReference type="InterPro" id="IPR003439">
    <property type="entry name" value="ABC_transporter-like_ATP-bd"/>
</dbReference>
<dbReference type="Pfam" id="PF12698">
    <property type="entry name" value="ABC2_membrane_3"/>
    <property type="match status" value="1"/>
</dbReference>
<evidence type="ECO:0000256" key="1">
    <source>
        <dbReference type="ARBA" id="ARBA00004141"/>
    </source>
</evidence>
<keyword evidence="5" id="KW-0677">Repeat</keyword>
<keyword evidence="9 11" id="KW-0472">Membrane</keyword>
<keyword evidence="6" id="KW-0547">Nucleotide-binding</keyword>
<evidence type="ECO:0000256" key="3">
    <source>
        <dbReference type="ARBA" id="ARBA00022448"/>
    </source>
</evidence>
<feature type="transmembrane region" description="Helical" evidence="11">
    <location>
        <begin position="484"/>
        <end position="505"/>
    </location>
</feature>
<dbReference type="EMBL" id="CAMPGE010023673">
    <property type="protein sequence ID" value="CAI2381584.1"/>
    <property type="molecule type" value="Genomic_DNA"/>
</dbReference>
<evidence type="ECO:0000256" key="9">
    <source>
        <dbReference type="ARBA" id="ARBA00023136"/>
    </source>
</evidence>
<gene>
    <name evidence="13" type="ORF">ECRASSUSDP1_LOCUS23041</name>
</gene>
<protein>
    <recommendedName>
        <fullName evidence="12">ABC transporter domain-containing protein</fullName>
    </recommendedName>
</protein>
<dbReference type="InterPro" id="IPR003593">
    <property type="entry name" value="AAA+_ATPase"/>
</dbReference>
<dbReference type="SMART" id="SM00382">
    <property type="entry name" value="AAA"/>
    <property type="match status" value="1"/>
</dbReference>
<dbReference type="Pfam" id="PF00005">
    <property type="entry name" value="ABC_tran"/>
    <property type="match status" value="1"/>
</dbReference>
<feature type="domain" description="ABC transporter" evidence="12">
    <location>
        <begin position="622"/>
        <end position="857"/>
    </location>
</feature>
<dbReference type="InterPro" id="IPR027417">
    <property type="entry name" value="P-loop_NTPase"/>
</dbReference>
<evidence type="ECO:0000256" key="8">
    <source>
        <dbReference type="ARBA" id="ARBA00022989"/>
    </source>
</evidence>
<dbReference type="GO" id="GO:0016020">
    <property type="term" value="C:membrane"/>
    <property type="evidence" value="ECO:0007669"/>
    <property type="project" value="UniProtKB-SubCell"/>
</dbReference>
<feature type="transmembrane region" description="Helical" evidence="11">
    <location>
        <begin position="526"/>
        <end position="544"/>
    </location>
</feature>
<keyword evidence="7" id="KW-0067">ATP-binding</keyword>
<dbReference type="PROSITE" id="PS50893">
    <property type="entry name" value="ABC_TRANSPORTER_2"/>
    <property type="match status" value="1"/>
</dbReference>
<dbReference type="InterPro" id="IPR013525">
    <property type="entry name" value="ABC2_TM"/>
</dbReference>
<evidence type="ECO:0000256" key="5">
    <source>
        <dbReference type="ARBA" id="ARBA00022737"/>
    </source>
</evidence>
<accession>A0AAD1XZ34</accession>
<name>A0AAD1XZ34_EUPCR</name>
<evidence type="ECO:0000256" key="7">
    <source>
        <dbReference type="ARBA" id="ARBA00022840"/>
    </source>
</evidence>
<feature type="transmembrane region" description="Helical" evidence="11">
    <location>
        <begin position="424"/>
        <end position="445"/>
    </location>
</feature>
<evidence type="ECO:0000259" key="12">
    <source>
        <dbReference type="PROSITE" id="PS50893"/>
    </source>
</evidence>
<evidence type="ECO:0000313" key="14">
    <source>
        <dbReference type="Proteomes" id="UP001295684"/>
    </source>
</evidence>
<evidence type="ECO:0000256" key="11">
    <source>
        <dbReference type="SAM" id="Phobius"/>
    </source>
</evidence>
<comment type="subcellular location">
    <subcellularLocation>
        <location evidence="1">Membrane</location>
        <topology evidence="1">Multi-pass membrane protein</topology>
    </subcellularLocation>
</comment>
<sequence>MNKVEHDDFKSVDYQKHNDDLEEKVPDVVNSIQKNSNESDDSEEEDLPSYIIEKEGYASTKVSYQRRALFRKSVSLQFRQMGTNLCQLVTPIVSLLLIILLKNIADDNISEYVSAPIYDDIPYVLNFPIAPIGEMGLGLTLTSCEQWYMYGFDDDIDQESRDFFGHNEGLPIYSPISDGMLDGGKNILQTACPSSERATPYFKERNASETINQYLFRTLEHLNEQNIDFKERDSVVPDLDLLPDGAFNISEVNEKRLRYNVQVDDLRYIQYHRNNGITKLGIWNDFANRISYFIRTIEGQISAADLINKAYISKLFPKTTVYTGIQMMPSSPSFTQEIMKMIHLLGGGLFPLSLCLLLPVFIYNIVLEKEQKLIEIMKMNGLRMYNYWIISFIIDMILYIITVIIFILFGRFVLQLSFFYETSYLVLCVFFLGWGICQISLGFFFSVFLNQAQTASIVGYLFSIWITLIAISLNITIFSPPKEMSWWLMLYPAFPYTRFFFLIAVACGDEKCVGSFNDLSTEAIRCLSLMYAEAIIFMLAALYLHQVVPQTYGVPKHPLFLCRAMKCKKKVHIEEEFRRSVHEEENSQSDHPEELVNEDEDSKKEREEVYNLDKDSYHKYPLIIKDIRKVYPASNGRPPKVATKKFCLRIKKGEVFGLLGPNGAGKTTLISILTGLYRPDSGNAWVAGFNIRNDLEQIQLQMGVCPQFDILWSDLTVQEHLLFYARLKGIPPKEESEKVEEAMQGVLLEKFAKFKVSQLSGGMKRRLSVAISLVGDPKIVYLDEPSTGLDPENRRQLWDILSEIKTSKALMITTHSMEEADVLCQRIGIVTEGVLRCIGPQIKLKTEYNLYINCHNEEDLIAQKDQELSGPLDQNLYNTREESKTGGFIQPSSNLMKTHDTVTKFSDLTFSTVKTFIFKLLPNVSLLQEFNGNFIFQIPIEGFDAIKLFSEMEKNKRSLQISDWGISQCSLEDVFTRICDPKEEQKS</sequence>
<feature type="region of interest" description="Disordered" evidence="10">
    <location>
        <begin position="579"/>
        <end position="608"/>
    </location>
</feature>
<keyword evidence="8 11" id="KW-1133">Transmembrane helix</keyword>
<dbReference type="PROSITE" id="PS00211">
    <property type="entry name" value="ABC_TRANSPORTER_1"/>
    <property type="match status" value="1"/>
</dbReference>
<dbReference type="PANTHER" id="PTHR19229">
    <property type="entry name" value="ATP-BINDING CASSETTE TRANSPORTER SUBFAMILY A ABCA"/>
    <property type="match status" value="1"/>
</dbReference>
<dbReference type="InterPro" id="IPR026082">
    <property type="entry name" value="ABCA"/>
</dbReference>
<feature type="region of interest" description="Disordered" evidence="10">
    <location>
        <begin position="1"/>
        <end position="46"/>
    </location>
</feature>
<feature type="transmembrane region" description="Helical" evidence="11">
    <location>
        <begin position="341"/>
        <end position="366"/>
    </location>
</feature>
<feature type="compositionally biased region" description="Basic and acidic residues" evidence="10">
    <location>
        <begin position="1"/>
        <end position="26"/>
    </location>
</feature>
<dbReference type="Proteomes" id="UP001295684">
    <property type="component" value="Unassembled WGS sequence"/>
</dbReference>
<comment type="similarity">
    <text evidence="2">Belongs to the ABC transporter superfamily. ABCA family.</text>
</comment>
<organism evidence="13 14">
    <name type="scientific">Euplotes crassus</name>
    <dbReference type="NCBI Taxonomy" id="5936"/>
    <lineage>
        <taxon>Eukaryota</taxon>
        <taxon>Sar</taxon>
        <taxon>Alveolata</taxon>
        <taxon>Ciliophora</taxon>
        <taxon>Intramacronucleata</taxon>
        <taxon>Spirotrichea</taxon>
        <taxon>Hypotrichia</taxon>
        <taxon>Euplotida</taxon>
        <taxon>Euplotidae</taxon>
        <taxon>Moneuplotes</taxon>
    </lineage>
</organism>
<feature type="transmembrane region" description="Helical" evidence="11">
    <location>
        <begin position="387"/>
        <end position="412"/>
    </location>
</feature>
<dbReference type="SUPFAM" id="SSF52540">
    <property type="entry name" value="P-loop containing nucleoside triphosphate hydrolases"/>
    <property type="match status" value="1"/>
</dbReference>
<dbReference type="CDD" id="cd03263">
    <property type="entry name" value="ABC_subfamily_A"/>
    <property type="match status" value="1"/>
</dbReference>
<reference evidence="13" key="1">
    <citation type="submission" date="2023-07" db="EMBL/GenBank/DDBJ databases">
        <authorList>
            <consortium name="AG Swart"/>
            <person name="Singh M."/>
            <person name="Singh A."/>
            <person name="Seah K."/>
            <person name="Emmerich C."/>
        </authorList>
    </citation>
    <scope>NUCLEOTIDE SEQUENCE</scope>
    <source>
        <strain evidence="13">DP1</strain>
    </source>
</reference>
<dbReference type="GO" id="GO:0005319">
    <property type="term" value="F:lipid transporter activity"/>
    <property type="evidence" value="ECO:0007669"/>
    <property type="project" value="TreeGrafter"/>
</dbReference>
<evidence type="ECO:0000256" key="6">
    <source>
        <dbReference type="ARBA" id="ARBA00022741"/>
    </source>
</evidence>
<dbReference type="FunFam" id="3.40.50.300:FF:000665">
    <property type="entry name" value="ABC transporter A family member 2"/>
    <property type="match status" value="1"/>
</dbReference>
<dbReference type="AlphaFoldDB" id="A0AAD1XZ34"/>
<evidence type="ECO:0000313" key="13">
    <source>
        <dbReference type="EMBL" id="CAI2381584.1"/>
    </source>
</evidence>
<dbReference type="GO" id="GO:0005524">
    <property type="term" value="F:ATP binding"/>
    <property type="evidence" value="ECO:0007669"/>
    <property type="project" value="UniProtKB-KW"/>
</dbReference>
<keyword evidence="4 11" id="KW-0812">Transmembrane</keyword>
<evidence type="ECO:0000256" key="10">
    <source>
        <dbReference type="SAM" id="MobiDB-lite"/>
    </source>
</evidence>
<evidence type="ECO:0000256" key="2">
    <source>
        <dbReference type="ARBA" id="ARBA00008869"/>
    </source>
</evidence>
<dbReference type="GO" id="GO:0016887">
    <property type="term" value="F:ATP hydrolysis activity"/>
    <property type="evidence" value="ECO:0007669"/>
    <property type="project" value="InterPro"/>
</dbReference>
<comment type="caution">
    <text evidence="13">The sequence shown here is derived from an EMBL/GenBank/DDBJ whole genome shotgun (WGS) entry which is preliminary data.</text>
</comment>
<dbReference type="PANTHER" id="PTHR19229:SF36">
    <property type="entry name" value="ATP-BINDING CASSETTE SUB-FAMILY A MEMBER 2"/>
    <property type="match status" value="1"/>
</dbReference>